<evidence type="ECO:0000256" key="1">
    <source>
        <dbReference type="SAM" id="MobiDB-lite"/>
    </source>
</evidence>
<evidence type="ECO:0000313" key="2">
    <source>
        <dbReference type="EMBL" id="MEF2155471.1"/>
    </source>
</evidence>
<feature type="compositionally biased region" description="Low complexity" evidence="1">
    <location>
        <begin position="25"/>
        <end position="37"/>
    </location>
</feature>
<sequence length="143" mass="15198">MWIATARMKACHFEARRIELGGGKSNASASSSKATSNQPATPSVPSACSAKNAAVANAAMDEIDARLGTFLDSPRGRNATVATPTLQVIMWATQKMSETIWRYCPNSVGYAERLSELQASYDAALDACQKIRTNESVCGPVAP</sequence>
<organism evidence="2 3">
    <name type="scientific">Aquilutibacter rugosus</name>
    <dbReference type="NCBI Taxonomy" id="3115820"/>
    <lineage>
        <taxon>Bacteria</taxon>
        <taxon>Pseudomonadati</taxon>
        <taxon>Pseudomonadota</taxon>
        <taxon>Gammaproteobacteria</taxon>
        <taxon>Lysobacterales</taxon>
        <taxon>Lysobacteraceae</taxon>
        <taxon>Aquilutibacter</taxon>
    </lineage>
</organism>
<proteinExistence type="predicted"/>
<feature type="region of interest" description="Disordered" evidence="1">
    <location>
        <begin position="22"/>
        <end position="46"/>
    </location>
</feature>
<comment type="caution">
    <text evidence="2">The sequence shown here is derived from an EMBL/GenBank/DDBJ whole genome shotgun (WGS) entry which is preliminary data.</text>
</comment>
<keyword evidence="3" id="KW-1185">Reference proteome</keyword>
<name>A0ABU7UY40_9GAMM</name>
<evidence type="ECO:0000313" key="3">
    <source>
        <dbReference type="Proteomes" id="UP001356170"/>
    </source>
</evidence>
<dbReference type="EMBL" id="JAZHBO010000001">
    <property type="protein sequence ID" value="MEF2155471.1"/>
    <property type="molecule type" value="Genomic_DNA"/>
</dbReference>
<protein>
    <submittedName>
        <fullName evidence="2">Uncharacterized protein</fullName>
    </submittedName>
</protein>
<gene>
    <name evidence="2" type="ORF">V3390_04395</name>
</gene>
<accession>A0ABU7UY40</accession>
<reference evidence="2 3" key="1">
    <citation type="submission" date="2024-01" db="EMBL/GenBank/DDBJ databases">
        <title>Novel species of the genus Luteimonas isolated from rivers.</title>
        <authorList>
            <person name="Lu H."/>
        </authorList>
    </citation>
    <scope>NUCLEOTIDE SEQUENCE [LARGE SCALE GENOMIC DNA]</scope>
    <source>
        <strain evidence="2 3">FXH3W</strain>
    </source>
</reference>
<dbReference type="RefSeq" id="WP_331703511.1">
    <property type="nucleotide sequence ID" value="NZ_JAZHBO010000001.1"/>
</dbReference>
<dbReference type="Proteomes" id="UP001356170">
    <property type="component" value="Unassembled WGS sequence"/>
</dbReference>